<keyword evidence="9" id="KW-0418">Kinase</keyword>
<dbReference type="InterPro" id="IPR047347">
    <property type="entry name" value="YvaQ-like_sensor"/>
</dbReference>
<keyword evidence="4" id="KW-0807">Transducer</keyword>
<dbReference type="AlphaFoldDB" id="A0A5E4TBY0"/>
<evidence type="ECO:0000313" key="9">
    <source>
        <dbReference type="EMBL" id="VVD84961.1"/>
    </source>
</evidence>
<dbReference type="PANTHER" id="PTHR43531">
    <property type="entry name" value="PROTEIN ICFG"/>
    <property type="match status" value="1"/>
</dbReference>
<dbReference type="FunFam" id="1.10.287.950:FF:000001">
    <property type="entry name" value="Methyl-accepting chemotaxis sensory transducer"/>
    <property type="match status" value="1"/>
</dbReference>
<reference evidence="9 10" key="1">
    <citation type="submission" date="2019-08" db="EMBL/GenBank/DDBJ databases">
        <authorList>
            <person name="Peeters C."/>
        </authorList>
    </citation>
    <scope>NUCLEOTIDE SEQUENCE [LARGE SCALE GENOMIC DNA]</scope>
    <source>
        <strain evidence="9 10">LMG 31110</strain>
    </source>
</reference>
<name>A0A5E4TBY0_9BURK</name>
<comment type="subcellular location">
    <subcellularLocation>
        <location evidence="1">Membrane</location>
    </subcellularLocation>
</comment>
<dbReference type="CDD" id="cd19411">
    <property type="entry name" value="MCP2201-like_sensor"/>
    <property type="match status" value="1"/>
</dbReference>
<dbReference type="GO" id="GO:0005886">
    <property type="term" value="C:plasma membrane"/>
    <property type="evidence" value="ECO:0007669"/>
    <property type="project" value="TreeGrafter"/>
</dbReference>
<evidence type="ECO:0000256" key="1">
    <source>
        <dbReference type="ARBA" id="ARBA00004370"/>
    </source>
</evidence>
<evidence type="ECO:0000259" key="7">
    <source>
        <dbReference type="PROSITE" id="PS50111"/>
    </source>
</evidence>
<evidence type="ECO:0000256" key="2">
    <source>
        <dbReference type="ARBA" id="ARBA00022481"/>
    </source>
</evidence>
<dbReference type="GO" id="GO:0004888">
    <property type="term" value="F:transmembrane signaling receptor activity"/>
    <property type="evidence" value="ECO:0007669"/>
    <property type="project" value="TreeGrafter"/>
</dbReference>
<keyword evidence="6" id="KW-0812">Transmembrane</keyword>
<dbReference type="Pfam" id="PF00015">
    <property type="entry name" value="MCPsignal"/>
    <property type="match status" value="1"/>
</dbReference>
<feature type="domain" description="Methyl-accepting transducer" evidence="7">
    <location>
        <begin position="293"/>
        <end position="522"/>
    </location>
</feature>
<dbReference type="Pfam" id="PF00672">
    <property type="entry name" value="HAMP"/>
    <property type="match status" value="1"/>
</dbReference>
<dbReference type="InterPro" id="IPR004089">
    <property type="entry name" value="MCPsignal_dom"/>
</dbReference>
<dbReference type="InterPro" id="IPR003660">
    <property type="entry name" value="HAMP_dom"/>
</dbReference>
<dbReference type="CDD" id="cd11386">
    <property type="entry name" value="MCP_signal"/>
    <property type="match status" value="1"/>
</dbReference>
<dbReference type="Gene3D" id="6.10.340.10">
    <property type="match status" value="1"/>
</dbReference>
<dbReference type="SMART" id="SM00283">
    <property type="entry name" value="MA"/>
    <property type="match status" value="1"/>
</dbReference>
<dbReference type="CDD" id="cd06225">
    <property type="entry name" value="HAMP"/>
    <property type="match status" value="1"/>
</dbReference>
<dbReference type="EMBL" id="CABPSJ010000002">
    <property type="protein sequence ID" value="VVD84961.1"/>
    <property type="molecule type" value="Genomic_DNA"/>
</dbReference>
<dbReference type="SUPFAM" id="SSF58104">
    <property type="entry name" value="Methyl-accepting chemotaxis protein (MCP) signaling domain"/>
    <property type="match status" value="1"/>
</dbReference>
<dbReference type="PROSITE" id="PS50111">
    <property type="entry name" value="CHEMOTAXIS_TRANSDUC_2"/>
    <property type="match status" value="1"/>
</dbReference>
<dbReference type="InterPro" id="IPR024478">
    <property type="entry name" value="HlyB_4HB_MCP"/>
</dbReference>
<feature type="region of interest" description="Disordered" evidence="5">
    <location>
        <begin position="555"/>
        <end position="579"/>
    </location>
</feature>
<keyword evidence="6" id="KW-0472">Membrane</keyword>
<dbReference type="GO" id="GO:0006935">
    <property type="term" value="P:chemotaxis"/>
    <property type="evidence" value="ECO:0007669"/>
    <property type="project" value="TreeGrafter"/>
</dbReference>
<accession>A0A5E4TBY0</accession>
<evidence type="ECO:0000259" key="8">
    <source>
        <dbReference type="PROSITE" id="PS50885"/>
    </source>
</evidence>
<feature type="domain" description="HAMP" evidence="8">
    <location>
        <begin position="236"/>
        <end position="288"/>
    </location>
</feature>
<keyword evidence="9" id="KW-0808">Transferase</keyword>
<keyword evidence="2" id="KW-0488">Methylation</keyword>
<feature type="transmembrane region" description="Helical" evidence="6">
    <location>
        <begin position="36"/>
        <end position="56"/>
    </location>
</feature>
<dbReference type="PROSITE" id="PS50885">
    <property type="entry name" value="HAMP"/>
    <property type="match status" value="1"/>
</dbReference>
<feature type="transmembrane region" description="Helical" evidence="6">
    <location>
        <begin position="214"/>
        <end position="235"/>
    </location>
</feature>
<dbReference type="PANTHER" id="PTHR43531:SF14">
    <property type="entry name" value="METHYL-ACCEPTING CHEMOTAXIS PROTEIN I-RELATED"/>
    <property type="match status" value="1"/>
</dbReference>
<dbReference type="Pfam" id="PF12729">
    <property type="entry name" value="4HB_MCP_1"/>
    <property type="match status" value="1"/>
</dbReference>
<comment type="similarity">
    <text evidence="3">Belongs to the methyl-accepting chemotaxis (MCP) protein family.</text>
</comment>
<proteinExistence type="inferred from homology"/>
<protein>
    <submittedName>
        <fullName evidence="9">HAMP domain containing histidine kinase</fullName>
    </submittedName>
</protein>
<organism evidence="9 10">
    <name type="scientific">Pandoraea communis</name>
    <dbReference type="NCBI Taxonomy" id="2508297"/>
    <lineage>
        <taxon>Bacteria</taxon>
        <taxon>Pseudomonadati</taxon>
        <taxon>Pseudomonadota</taxon>
        <taxon>Betaproteobacteria</taxon>
        <taxon>Burkholderiales</taxon>
        <taxon>Burkholderiaceae</taxon>
        <taxon>Pandoraea</taxon>
    </lineage>
</organism>
<evidence type="ECO:0000313" key="10">
    <source>
        <dbReference type="Proteomes" id="UP000337189"/>
    </source>
</evidence>
<evidence type="ECO:0000256" key="3">
    <source>
        <dbReference type="ARBA" id="ARBA00029447"/>
    </source>
</evidence>
<gene>
    <name evidence="9" type="ORF">PCO31110_01305</name>
</gene>
<dbReference type="GO" id="GO:0016301">
    <property type="term" value="F:kinase activity"/>
    <property type="evidence" value="ECO:0007669"/>
    <property type="project" value="UniProtKB-KW"/>
</dbReference>
<dbReference type="RefSeq" id="WP_010807954.1">
    <property type="nucleotide sequence ID" value="NZ_CABPSJ010000002.1"/>
</dbReference>
<keyword evidence="6" id="KW-1133">Transmembrane helix</keyword>
<evidence type="ECO:0000256" key="5">
    <source>
        <dbReference type="SAM" id="MobiDB-lite"/>
    </source>
</evidence>
<dbReference type="GO" id="GO:0007165">
    <property type="term" value="P:signal transduction"/>
    <property type="evidence" value="ECO:0007669"/>
    <property type="project" value="UniProtKB-KW"/>
</dbReference>
<evidence type="ECO:0000256" key="4">
    <source>
        <dbReference type="PROSITE-ProRule" id="PRU00284"/>
    </source>
</evidence>
<sequence length="579" mass="61145">MACCACRQQVENYDLQDDPLNAHKAMFKNLSISKRLAAAFTINVVMLSIVAVVAVTKMATMDANTQIIVSDLNNKILEFHGLKDRAASIAVVLRDIVMSEDASQLDARLARIDELNAANLKSISGMATIFYTEKGKALYRTLTEASAEYGKQVDNIKRLVRSGNYAQAKTELLGPAEKAQSAFFSPLDGLMGVGKAVSAKEAADANDAYTSARLWLLVALVASVIISVVSGVAIVRSVTRPVRAAAQGATALAHGDLTHRVNAEHADEIGQMANALDTAVDQLAHLVRNIQGASGAIDHAAREIAQGNTDLSQRTEEQAASLEETAASMEELTSTVRQNVEHAMQARRLSQEASGVADAGAQSVRAVVETMQAMASASARMSDMIKAIEGIAFQTNILALNAAVEAARAGEQGRGFAVVAGEVRTLAQRSAGTAKDIRELIATSIQQVEDGTSRVEVAGRTMDQIVVSVRRVNELIAEIAAASDEQARGIEQVNQAVTQMDQVTQQNAALVEEAAAAAEHMRQQAADLVGQTAKFRVDGDGSPPLDAMQQAPMLAASAGTPSHAGNALTAQRRGQRAAA</sequence>
<dbReference type="Proteomes" id="UP000337189">
    <property type="component" value="Unassembled WGS sequence"/>
</dbReference>
<dbReference type="InterPro" id="IPR051310">
    <property type="entry name" value="MCP_chemotaxis"/>
</dbReference>
<dbReference type="Gene3D" id="1.10.287.950">
    <property type="entry name" value="Methyl-accepting chemotaxis protein"/>
    <property type="match status" value="1"/>
</dbReference>
<evidence type="ECO:0000256" key="6">
    <source>
        <dbReference type="SAM" id="Phobius"/>
    </source>
</evidence>
<dbReference type="SMART" id="SM00304">
    <property type="entry name" value="HAMP"/>
    <property type="match status" value="1"/>
</dbReference>